<dbReference type="InterPro" id="IPR027408">
    <property type="entry name" value="PNPase/RNase_PH_dom_sf"/>
</dbReference>
<reference evidence="3 4" key="1">
    <citation type="submission" date="2024-04" db="EMBL/GenBank/DDBJ databases">
        <title>Tritrichomonas musculus Genome.</title>
        <authorList>
            <person name="Alves-Ferreira E."/>
            <person name="Grigg M."/>
            <person name="Lorenzi H."/>
            <person name="Galac M."/>
        </authorList>
    </citation>
    <scope>NUCLEOTIDE SEQUENCE [LARGE SCALE GENOMIC DNA]</scope>
    <source>
        <strain evidence="3 4">EAF2021</strain>
    </source>
</reference>
<protein>
    <submittedName>
        <fullName evidence="3">Exosome complex component RRP41</fullName>
    </submittedName>
</protein>
<evidence type="ECO:0000259" key="2">
    <source>
        <dbReference type="Pfam" id="PF01138"/>
    </source>
</evidence>
<organism evidence="3 4">
    <name type="scientific">Tritrichomonas musculus</name>
    <dbReference type="NCBI Taxonomy" id="1915356"/>
    <lineage>
        <taxon>Eukaryota</taxon>
        <taxon>Metamonada</taxon>
        <taxon>Parabasalia</taxon>
        <taxon>Tritrichomonadida</taxon>
        <taxon>Tritrichomonadidae</taxon>
        <taxon>Tritrichomonas</taxon>
    </lineage>
</organism>
<gene>
    <name evidence="3" type="ORF">M9Y10_046085</name>
</gene>
<dbReference type="InterPro" id="IPR020568">
    <property type="entry name" value="Ribosomal_Su5_D2-typ_SF"/>
</dbReference>
<evidence type="ECO:0000256" key="1">
    <source>
        <dbReference type="ARBA" id="ARBA00006678"/>
    </source>
</evidence>
<name>A0ABR2JX62_9EUKA</name>
<sequence length="231" mass="25280">MDVYNEFTGLRQDGRRPNEMRIIDAKIGTIPGCTGSSHFKMGQTEVIAQIFGPSESKGGDRDIAEVNISLEYADFAKAPHSTDTSRTRRSRESELIIKQTFEEAIRRETYPNSKIDIYITVIQDDGGCQSAAINAATLALIDAGIPMFDFVVSLSSAFISDQVFLDTGRSESTARFPVLELAVFPSTSEIVSMNMTARISPENSRKLTELALDGCLKLHSLLMAIVKASSS</sequence>
<dbReference type="PANTHER" id="PTHR11953:SF0">
    <property type="entry name" value="EXOSOME COMPLEX COMPONENT RRP41"/>
    <property type="match status" value="1"/>
</dbReference>
<dbReference type="Pfam" id="PF01138">
    <property type="entry name" value="RNase_PH"/>
    <property type="match status" value="1"/>
</dbReference>
<comment type="caution">
    <text evidence="3">The sequence shown here is derived from an EMBL/GenBank/DDBJ whole genome shotgun (WGS) entry which is preliminary data.</text>
</comment>
<dbReference type="SUPFAM" id="SSF55666">
    <property type="entry name" value="Ribonuclease PH domain 2-like"/>
    <property type="match status" value="1"/>
</dbReference>
<comment type="similarity">
    <text evidence="1">Belongs to the RNase PH family.</text>
</comment>
<accession>A0ABR2JX62</accession>
<feature type="domain" description="Exoribonuclease phosphorolytic" evidence="2">
    <location>
        <begin position="19"/>
        <end position="146"/>
    </location>
</feature>
<dbReference type="SUPFAM" id="SSF54211">
    <property type="entry name" value="Ribosomal protein S5 domain 2-like"/>
    <property type="match status" value="1"/>
</dbReference>
<evidence type="ECO:0000313" key="3">
    <source>
        <dbReference type="EMBL" id="KAK8883435.1"/>
    </source>
</evidence>
<dbReference type="PANTHER" id="PTHR11953">
    <property type="entry name" value="EXOSOME COMPLEX COMPONENT"/>
    <property type="match status" value="1"/>
</dbReference>
<dbReference type="InterPro" id="IPR036345">
    <property type="entry name" value="ExoRNase_PH_dom2_sf"/>
</dbReference>
<dbReference type="EMBL" id="JAPFFF010000009">
    <property type="protein sequence ID" value="KAK8883435.1"/>
    <property type="molecule type" value="Genomic_DNA"/>
</dbReference>
<keyword evidence="4" id="KW-1185">Reference proteome</keyword>
<dbReference type="Gene3D" id="3.30.230.70">
    <property type="entry name" value="GHMP Kinase, N-terminal domain"/>
    <property type="match status" value="1"/>
</dbReference>
<dbReference type="InterPro" id="IPR001247">
    <property type="entry name" value="ExoRNase_PH_dom1"/>
</dbReference>
<evidence type="ECO:0000313" key="4">
    <source>
        <dbReference type="Proteomes" id="UP001470230"/>
    </source>
</evidence>
<proteinExistence type="inferred from homology"/>
<dbReference type="Proteomes" id="UP001470230">
    <property type="component" value="Unassembled WGS sequence"/>
</dbReference>
<dbReference type="InterPro" id="IPR050080">
    <property type="entry name" value="RNase_PH"/>
</dbReference>